<gene>
    <name evidence="6" type="ORF">HHI_13760</name>
</gene>
<feature type="DNA-binding region" description="H-T-H motif" evidence="4">
    <location>
        <begin position="36"/>
        <end position="55"/>
    </location>
</feature>
<dbReference type="InterPro" id="IPR050109">
    <property type="entry name" value="HTH-type_TetR-like_transc_reg"/>
</dbReference>
<dbReference type="GO" id="GO:0000976">
    <property type="term" value="F:transcription cis-regulatory region binding"/>
    <property type="evidence" value="ECO:0007669"/>
    <property type="project" value="TreeGrafter"/>
</dbReference>
<sequence length="190" mass="20609">MKCNQPIRRRDAAATKTAILCAARTLFARDSYENVGIREIASLAGADAALVSRYFGSKEELFSEVLDHGERGVDLLGTEVSGLPERVGEIMTDPEDEGKSLEDILIILHSANSPVAGPLVRDSITKRFHAPFAEVIGGEHAMMRSQMFGAMLLGLSISQQISGDFADTPEMREKVKARIADIIVKVIAPL</sequence>
<dbReference type="InterPro" id="IPR041678">
    <property type="entry name" value="TetR_C_16"/>
</dbReference>
<dbReference type="EMBL" id="ARYI01000012">
    <property type="protein sequence ID" value="KCZ90609.1"/>
    <property type="molecule type" value="Genomic_DNA"/>
</dbReference>
<dbReference type="PANTHER" id="PTHR30055">
    <property type="entry name" value="HTH-TYPE TRANSCRIPTIONAL REGULATOR RUTR"/>
    <property type="match status" value="1"/>
</dbReference>
<evidence type="ECO:0000256" key="4">
    <source>
        <dbReference type="PROSITE-ProRule" id="PRU00335"/>
    </source>
</evidence>
<dbReference type="SUPFAM" id="SSF48498">
    <property type="entry name" value="Tetracyclin repressor-like, C-terminal domain"/>
    <property type="match status" value="1"/>
</dbReference>
<dbReference type="Proteomes" id="UP000025061">
    <property type="component" value="Unassembled WGS sequence"/>
</dbReference>
<name>A0A059FJ03_9PROT</name>
<dbReference type="Pfam" id="PF17920">
    <property type="entry name" value="TetR_C_16"/>
    <property type="match status" value="1"/>
</dbReference>
<dbReference type="OrthoDB" id="9779746at2"/>
<feature type="domain" description="HTH tetR-type" evidence="5">
    <location>
        <begin position="13"/>
        <end position="73"/>
    </location>
</feature>
<reference evidence="6 7" key="1">
    <citation type="submission" date="2013-04" db="EMBL/GenBank/DDBJ databases">
        <title>Hyphomonas hirschiana VP5 Genome Sequencing.</title>
        <authorList>
            <person name="Lai Q."/>
            <person name="Shao Z."/>
        </authorList>
    </citation>
    <scope>NUCLEOTIDE SEQUENCE [LARGE SCALE GENOMIC DNA]</scope>
    <source>
        <strain evidence="6 7">VP5</strain>
    </source>
</reference>
<evidence type="ECO:0000259" key="5">
    <source>
        <dbReference type="PROSITE" id="PS50977"/>
    </source>
</evidence>
<dbReference type="InterPro" id="IPR001647">
    <property type="entry name" value="HTH_TetR"/>
</dbReference>
<protein>
    <submittedName>
        <fullName evidence="6">TetR family transcriptional regulator</fullName>
    </submittedName>
</protein>
<dbReference type="AlphaFoldDB" id="A0A059FJ03"/>
<dbReference type="PATRIC" id="fig|1280951.3.peg.2771"/>
<dbReference type="PROSITE" id="PS50977">
    <property type="entry name" value="HTH_TETR_2"/>
    <property type="match status" value="1"/>
</dbReference>
<dbReference type="RefSeq" id="WP_011647108.1">
    <property type="nucleotide sequence ID" value="NZ_ARYI01000012.1"/>
</dbReference>
<evidence type="ECO:0000256" key="1">
    <source>
        <dbReference type="ARBA" id="ARBA00023015"/>
    </source>
</evidence>
<evidence type="ECO:0000313" key="6">
    <source>
        <dbReference type="EMBL" id="KCZ90609.1"/>
    </source>
</evidence>
<evidence type="ECO:0000256" key="2">
    <source>
        <dbReference type="ARBA" id="ARBA00023125"/>
    </source>
</evidence>
<keyword evidence="3" id="KW-0804">Transcription</keyword>
<keyword evidence="7" id="KW-1185">Reference proteome</keyword>
<dbReference type="InterPro" id="IPR009057">
    <property type="entry name" value="Homeodomain-like_sf"/>
</dbReference>
<comment type="caution">
    <text evidence="6">The sequence shown here is derived from an EMBL/GenBank/DDBJ whole genome shotgun (WGS) entry which is preliminary data.</text>
</comment>
<organism evidence="6 7">
    <name type="scientific">Hyphomonas hirschiana VP5</name>
    <dbReference type="NCBI Taxonomy" id="1280951"/>
    <lineage>
        <taxon>Bacteria</taxon>
        <taxon>Pseudomonadati</taxon>
        <taxon>Pseudomonadota</taxon>
        <taxon>Alphaproteobacteria</taxon>
        <taxon>Hyphomonadales</taxon>
        <taxon>Hyphomonadaceae</taxon>
        <taxon>Hyphomonas</taxon>
    </lineage>
</organism>
<accession>A0A059FJ03</accession>
<evidence type="ECO:0000313" key="7">
    <source>
        <dbReference type="Proteomes" id="UP000025061"/>
    </source>
</evidence>
<keyword evidence="2 4" id="KW-0238">DNA-binding</keyword>
<dbReference type="PRINTS" id="PR00455">
    <property type="entry name" value="HTHTETR"/>
</dbReference>
<dbReference type="Pfam" id="PF00440">
    <property type="entry name" value="TetR_N"/>
    <property type="match status" value="1"/>
</dbReference>
<dbReference type="PANTHER" id="PTHR30055:SF234">
    <property type="entry name" value="HTH-TYPE TRANSCRIPTIONAL REGULATOR BETI"/>
    <property type="match status" value="1"/>
</dbReference>
<dbReference type="SUPFAM" id="SSF46689">
    <property type="entry name" value="Homeodomain-like"/>
    <property type="match status" value="1"/>
</dbReference>
<dbReference type="Gene3D" id="1.10.357.10">
    <property type="entry name" value="Tetracycline Repressor, domain 2"/>
    <property type="match status" value="1"/>
</dbReference>
<proteinExistence type="predicted"/>
<dbReference type="InterPro" id="IPR036271">
    <property type="entry name" value="Tet_transcr_reg_TetR-rel_C_sf"/>
</dbReference>
<evidence type="ECO:0000256" key="3">
    <source>
        <dbReference type="ARBA" id="ARBA00023163"/>
    </source>
</evidence>
<keyword evidence="1" id="KW-0805">Transcription regulation</keyword>
<dbReference type="GO" id="GO:0003700">
    <property type="term" value="F:DNA-binding transcription factor activity"/>
    <property type="evidence" value="ECO:0007669"/>
    <property type="project" value="TreeGrafter"/>
</dbReference>